<feature type="region of interest" description="Disordered" evidence="1">
    <location>
        <begin position="133"/>
        <end position="158"/>
    </location>
</feature>
<comment type="caution">
    <text evidence="2">The sequence shown here is derived from an EMBL/GenBank/DDBJ whole genome shotgun (WGS) entry which is preliminary data.</text>
</comment>
<dbReference type="AlphaFoldDB" id="A0A1X2IU19"/>
<evidence type="ECO:0000313" key="2">
    <source>
        <dbReference type="EMBL" id="ORZ21453.1"/>
    </source>
</evidence>
<evidence type="ECO:0000313" key="3">
    <source>
        <dbReference type="Proteomes" id="UP000193560"/>
    </source>
</evidence>
<dbReference type="EMBL" id="MCGE01000005">
    <property type="protein sequence ID" value="ORZ21453.1"/>
    <property type="molecule type" value="Genomic_DNA"/>
</dbReference>
<protein>
    <submittedName>
        <fullName evidence="2">Uncharacterized protein</fullName>
    </submittedName>
</protein>
<dbReference type="OrthoDB" id="2225742at2759"/>
<gene>
    <name evidence="2" type="ORF">BCR42DRAFT_448293</name>
</gene>
<keyword evidence="3" id="KW-1185">Reference proteome</keyword>
<sequence>MLKSTITTFKPTLQCRYASVLSSSSFSPSVNCTGCPSPSPLQHDSSYIVTPASAPFTTPSNNAFHPAHIPKKTQVRLTLDELKEVLDSSKQLLQHLQQEYIDKSASPSSLQTPMELQHIIEKLTDDQIRLIESLSSPHNGKKRSPRNYINKGDRNGNE</sequence>
<organism evidence="2 3">
    <name type="scientific">Absidia repens</name>
    <dbReference type="NCBI Taxonomy" id="90262"/>
    <lineage>
        <taxon>Eukaryota</taxon>
        <taxon>Fungi</taxon>
        <taxon>Fungi incertae sedis</taxon>
        <taxon>Mucoromycota</taxon>
        <taxon>Mucoromycotina</taxon>
        <taxon>Mucoromycetes</taxon>
        <taxon>Mucorales</taxon>
        <taxon>Cunninghamellaceae</taxon>
        <taxon>Absidia</taxon>
    </lineage>
</organism>
<proteinExistence type="predicted"/>
<reference evidence="2 3" key="1">
    <citation type="submission" date="2016-07" db="EMBL/GenBank/DDBJ databases">
        <title>Pervasive Adenine N6-methylation of Active Genes in Fungi.</title>
        <authorList>
            <consortium name="DOE Joint Genome Institute"/>
            <person name="Mondo S.J."/>
            <person name="Dannebaum R.O."/>
            <person name="Kuo R.C."/>
            <person name="Labutti K."/>
            <person name="Haridas S."/>
            <person name="Kuo A."/>
            <person name="Salamov A."/>
            <person name="Ahrendt S.R."/>
            <person name="Lipzen A."/>
            <person name="Sullivan W."/>
            <person name="Andreopoulos W.B."/>
            <person name="Clum A."/>
            <person name="Lindquist E."/>
            <person name="Daum C."/>
            <person name="Ramamoorthy G.K."/>
            <person name="Gryganskyi A."/>
            <person name="Culley D."/>
            <person name="Magnuson J.K."/>
            <person name="James T.Y."/>
            <person name="O'Malley M.A."/>
            <person name="Stajich J.E."/>
            <person name="Spatafora J.W."/>
            <person name="Visel A."/>
            <person name="Grigoriev I.V."/>
        </authorList>
    </citation>
    <scope>NUCLEOTIDE SEQUENCE [LARGE SCALE GENOMIC DNA]</scope>
    <source>
        <strain evidence="2 3">NRRL 1336</strain>
    </source>
</reference>
<dbReference type="Proteomes" id="UP000193560">
    <property type="component" value="Unassembled WGS sequence"/>
</dbReference>
<accession>A0A1X2IU19</accession>
<name>A0A1X2IU19_9FUNG</name>
<evidence type="ECO:0000256" key="1">
    <source>
        <dbReference type="SAM" id="MobiDB-lite"/>
    </source>
</evidence>